<name>A0A2X0LLX0_9BASI</name>
<feature type="compositionally biased region" description="Polar residues" evidence="1">
    <location>
        <begin position="130"/>
        <end position="146"/>
    </location>
</feature>
<evidence type="ECO:0000313" key="3">
    <source>
        <dbReference type="Proteomes" id="UP000249723"/>
    </source>
</evidence>
<dbReference type="Proteomes" id="UP000249723">
    <property type="component" value="Unassembled WGS sequence"/>
</dbReference>
<evidence type="ECO:0000313" key="2">
    <source>
        <dbReference type="EMBL" id="SDA01461.1"/>
    </source>
</evidence>
<gene>
    <name evidence="2" type="ORF">BZ3500_MVSOF-1268-A1-R1_CHR10-1G02689</name>
</gene>
<feature type="compositionally biased region" description="Basic and acidic residues" evidence="1">
    <location>
        <begin position="97"/>
        <end position="113"/>
    </location>
</feature>
<accession>A0A2X0LLX0</accession>
<feature type="compositionally biased region" description="Basic and acidic residues" evidence="1">
    <location>
        <begin position="250"/>
        <end position="259"/>
    </location>
</feature>
<feature type="compositionally biased region" description="Low complexity" evidence="1">
    <location>
        <begin position="180"/>
        <end position="190"/>
    </location>
</feature>
<sequence>MSTSTSNHLNPNAYAFSPETVQYRLQLSYLLAPLSKGQFATQPHLIDSQTITTTPDSSNTKLTCPACQATLIVGVNATVRTHRNGLWRRCLGCRRVSKEEGGEGKGRGKERFRSVKQRHKMEKAAVLESGSGSQNGTKSIEGTSSRKLTKAVSDLARTRVPGDAMQGLESTTATSQTGLSRAVPISAPSSVPSPTPSKPNFTSKPVALNSEPRVRPSSHTKSTTTTHQNQVKSTNKRSKTTTSGLAELLAAKKLERERANQAGGTSGGMGLQQFLQSI</sequence>
<dbReference type="AlphaFoldDB" id="A0A2X0LLX0"/>
<dbReference type="OrthoDB" id="10385598at2759"/>
<protein>
    <submittedName>
        <fullName evidence="2">BZ3500_MvSof-1268-A1-R1_Chr10-1g02689 protein</fullName>
    </submittedName>
</protein>
<feature type="compositionally biased region" description="Low complexity" evidence="1">
    <location>
        <begin position="217"/>
        <end position="227"/>
    </location>
</feature>
<keyword evidence="3" id="KW-1185">Reference proteome</keyword>
<organism evidence="2 3">
    <name type="scientific">Microbotryum saponariae</name>
    <dbReference type="NCBI Taxonomy" id="289078"/>
    <lineage>
        <taxon>Eukaryota</taxon>
        <taxon>Fungi</taxon>
        <taxon>Dikarya</taxon>
        <taxon>Basidiomycota</taxon>
        <taxon>Pucciniomycotina</taxon>
        <taxon>Microbotryomycetes</taxon>
        <taxon>Microbotryales</taxon>
        <taxon>Microbotryaceae</taxon>
        <taxon>Microbotryum</taxon>
    </lineage>
</organism>
<dbReference type="EMBL" id="FMWP01000116">
    <property type="protein sequence ID" value="SDA01461.1"/>
    <property type="molecule type" value="Genomic_DNA"/>
</dbReference>
<evidence type="ECO:0000256" key="1">
    <source>
        <dbReference type="SAM" id="MobiDB-lite"/>
    </source>
</evidence>
<proteinExistence type="predicted"/>
<reference evidence="3" key="1">
    <citation type="submission" date="2016-10" db="EMBL/GenBank/DDBJ databases">
        <authorList>
            <person name="Jeantristanb JTB J.-T."/>
            <person name="Ricardo R."/>
        </authorList>
    </citation>
    <scope>NUCLEOTIDE SEQUENCE [LARGE SCALE GENOMIC DNA]</scope>
</reference>
<feature type="compositionally biased region" description="Polar residues" evidence="1">
    <location>
        <begin position="168"/>
        <end position="179"/>
    </location>
</feature>
<feature type="compositionally biased region" description="Low complexity" evidence="1">
    <location>
        <begin position="240"/>
        <end position="249"/>
    </location>
</feature>
<feature type="region of interest" description="Disordered" evidence="1">
    <location>
        <begin position="97"/>
        <end position="278"/>
    </location>
</feature>